<dbReference type="InterPro" id="IPR027417">
    <property type="entry name" value="P-loop_NTPase"/>
</dbReference>
<keyword evidence="6 12" id="KW-0067">ATP-binding</keyword>
<dbReference type="RefSeq" id="WP_144230299.1">
    <property type="nucleotide sequence ID" value="NZ_CBCRVV010000015.1"/>
</dbReference>
<dbReference type="PANTHER" id="PTHR43394:SF1">
    <property type="entry name" value="ATP-BINDING CASSETTE SUB-FAMILY B MEMBER 10, MITOCHONDRIAL"/>
    <property type="match status" value="1"/>
</dbReference>
<dbReference type="AlphaFoldDB" id="A0A556QT06"/>
<keyword evidence="8 9" id="KW-0472">Membrane</keyword>
<name>A0A556QT06_9BACT</name>
<evidence type="ECO:0000256" key="9">
    <source>
        <dbReference type="SAM" id="Phobius"/>
    </source>
</evidence>
<evidence type="ECO:0000256" key="1">
    <source>
        <dbReference type="ARBA" id="ARBA00004651"/>
    </source>
</evidence>
<evidence type="ECO:0000256" key="6">
    <source>
        <dbReference type="ARBA" id="ARBA00022840"/>
    </source>
</evidence>
<evidence type="ECO:0000256" key="7">
    <source>
        <dbReference type="ARBA" id="ARBA00022989"/>
    </source>
</evidence>
<dbReference type="InterPro" id="IPR003439">
    <property type="entry name" value="ABC_transporter-like_ATP-bd"/>
</dbReference>
<evidence type="ECO:0000313" key="13">
    <source>
        <dbReference type="Proteomes" id="UP000315648"/>
    </source>
</evidence>
<dbReference type="InterPro" id="IPR011527">
    <property type="entry name" value="ABC1_TM_dom"/>
</dbReference>
<dbReference type="InterPro" id="IPR036640">
    <property type="entry name" value="ABC1_TM_sf"/>
</dbReference>
<dbReference type="Pfam" id="PF00664">
    <property type="entry name" value="ABC_membrane"/>
    <property type="match status" value="1"/>
</dbReference>
<dbReference type="SUPFAM" id="SSF52540">
    <property type="entry name" value="P-loop containing nucleoside triphosphate hydrolases"/>
    <property type="match status" value="1"/>
</dbReference>
<evidence type="ECO:0000313" key="12">
    <source>
        <dbReference type="EMBL" id="TSJ79759.1"/>
    </source>
</evidence>
<dbReference type="Gene3D" id="1.20.1560.10">
    <property type="entry name" value="ABC transporter type 1, transmembrane domain"/>
    <property type="match status" value="1"/>
</dbReference>
<dbReference type="PROSITE" id="PS50893">
    <property type="entry name" value="ABC_TRANSPORTER_2"/>
    <property type="match status" value="1"/>
</dbReference>
<dbReference type="PROSITE" id="PS50929">
    <property type="entry name" value="ABC_TM1F"/>
    <property type="match status" value="1"/>
</dbReference>
<protein>
    <submittedName>
        <fullName evidence="12">ABC transporter ATP-binding protein</fullName>
    </submittedName>
</protein>
<comment type="subcellular location">
    <subcellularLocation>
        <location evidence="1">Cell membrane</location>
        <topology evidence="1">Multi-pass membrane protein</topology>
    </subcellularLocation>
</comment>
<keyword evidence="3" id="KW-1003">Cell membrane</keyword>
<proteinExistence type="predicted"/>
<keyword evidence="4 9" id="KW-0812">Transmembrane</keyword>
<feature type="domain" description="ABC transmembrane type-1" evidence="11">
    <location>
        <begin position="70"/>
        <end position="322"/>
    </location>
</feature>
<evidence type="ECO:0000259" key="10">
    <source>
        <dbReference type="PROSITE" id="PS50893"/>
    </source>
</evidence>
<dbReference type="SUPFAM" id="SSF90123">
    <property type="entry name" value="ABC transporter transmembrane region"/>
    <property type="match status" value="1"/>
</dbReference>
<keyword evidence="2" id="KW-0813">Transport</keyword>
<dbReference type="EMBL" id="VMBG01000001">
    <property type="protein sequence ID" value="TSJ79759.1"/>
    <property type="molecule type" value="Genomic_DNA"/>
</dbReference>
<evidence type="ECO:0000259" key="11">
    <source>
        <dbReference type="PROSITE" id="PS50929"/>
    </source>
</evidence>
<evidence type="ECO:0000256" key="3">
    <source>
        <dbReference type="ARBA" id="ARBA00022475"/>
    </source>
</evidence>
<comment type="caution">
    <text evidence="12">The sequence shown here is derived from an EMBL/GenBank/DDBJ whole genome shotgun (WGS) entry which is preliminary data.</text>
</comment>
<dbReference type="GO" id="GO:0005886">
    <property type="term" value="C:plasma membrane"/>
    <property type="evidence" value="ECO:0007669"/>
    <property type="project" value="UniProtKB-SubCell"/>
</dbReference>
<gene>
    <name evidence="12" type="ORF">FPL22_09480</name>
</gene>
<evidence type="ECO:0000256" key="8">
    <source>
        <dbReference type="ARBA" id="ARBA00023136"/>
    </source>
</evidence>
<dbReference type="InterPro" id="IPR003593">
    <property type="entry name" value="AAA+_ATPase"/>
</dbReference>
<dbReference type="FunFam" id="3.40.50.300:FF:000221">
    <property type="entry name" value="Multidrug ABC transporter ATP-binding protein"/>
    <property type="match status" value="1"/>
</dbReference>
<evidence type="ECO:0000256" key="2">
    <source>
        <dbReference type="ARBA" id="ARBA00022448"/>
    </source>
</evidence>
<feature type="transmembrane region" description="Helical" evidence="9">
    <location>
        <begin position="73"/>
        <end position="97"/>
    </location>
</feature>
<dbReference type="PROSITE" id="PS00211">
    <property type="entry name" value="ABC_TRANSPORTER_1"/>
    <property type="match status" value="1"/>
</dbReference>
<dbReference type="Pfam" id="PF00005">
    <property type="entry name" value="ABC_tran"/>
    <property type="match status" value="1"/>
</dbReference>
<dbReference type="OrthoDB" id="9761126at2"/>
<keyword evidence="5" id="KW-0547">Nucleotide-binding</keyword>
<keyword evidence="13" id="KW-1185">Reference proteome</keyword>
<dbReference type="CDD" id="cd07346">
    <property type="entry name" value="ABC_6TM_exporters"/>
    <property type="match status" value="1"/>
</dbReference>
<feature type="transmembrane region" description="Helical" evidence="9">
    <location>
        <begin position="153"/>
        <end position="172"/>
    </location>
</feature>
<dbReference type="GO" id="GO:0005524">
    <property type="term" value="F:ATP binding"/>
    <property type="evidence" value="ECO:0007669"/>
    <property type="project" value="UniProtKB-KW"/>
</dbReference>
<dbReference type="Gene3D" id="3.40.50.300">
    <property type="entry name" value="P-loop containing nucleotide triphosphate hydrolases"/>
    <property type="match status" value="1"/>
</dbReference>
<accession>A0A556QT06</accession>
<sequence length="609" mass="66942">MFGLAWRYRARCVQVVLLQLVLLTLALSGLSLTGLGIDYIGWVIGQRDGAQPVPFPHAKFGVQLPQTWEPLQVLLLIAGFILGFAILRAAFNFLYTVSINRLVQQRLVVDLRGEVYDKLQKLSFRFFDANTTGSIITRVTGDVQAVRMFVDQVMIQSVIMVVSLTLYAVYMASLHPGLTIACLATTPVLAIMSTAFSRYIQPRYAQSRELVEKMVQHFAESIQGVQVTKAFGREQEDREAFVRKNREVLDQQQGIFWRVSLFSPAVGFLTRINMIVLLGYGGWLVIQGELPLGTGLVVFAGLLDQFSGQVNQVATLVNSVQQSLVGARRVFEILDAPIEVSDAPGVVARPRLTGEVRFDRVSFSYDGAGPVLTDIDLTVKPGQCVAILGATGAGKSSFMSLIPRFYDPTGGRVLIDGIDARELRLDDLRRGIGIVFQESFLFSNTVAANIAFGHPDATQEQIEKAARIAAAHEFILKLPQGYDTVLGESGNTLSGGQRQRLAIARAVLLEPAILLLDDPTAAIDSETEHEIFEALENAIEGRTTFIVAHRLSTLRRADFIIVMENGRIVQRGTHAELMQVPGPYLSVADLQLVDRGEASALRREKEGNA</sequence>
<dbReference type="GO" id="GO:0016887">
    <property type="term" value="F:ATP hydrolysis activity"/>
    <property type="evidence" value="ECO:0007669"/>
    <property type="project" value="InterPro"/>
</dbReference>
<reference evidence="12 13" key="1">
    <citation type="submission" date="2019-07" db="EMBL/GenBank/DDBJ databases">
        <title>Description of 53C-WASEF.</title>
        <authorList>
            <person name="Pitt A."/>
            <person name="Hahn M.W."/>
        </authorList>
    </citation>
    <scope>NUCLEOTIDE SEQUENCE [LARGE SCALE GENOMIC DNA]</scope>
    <source>
        <strain evidence="12 13">53C-WASEF</strain>
    </source>
</reference>
<feature type="domain" description="ABC transporter" evidence="10">
    <location>
        <begin position="356"/>
        <end position="590"/>
    </location>
</feature>
<keyword evidence="7 9" id="KW-1133">Transmembrane helix</keyword>
<feature type="transmembrane region" description="Helical" evidence="9">
    <location>
        <begin position="178"/>
        <end position="200"/>
    </location>
</feature>
<dbReference type="InterPro" id="IPR039421">
    <property type="entry name" value="Type_1_exporter"/>
</dbReference>
<organism evidence="12 13">
    <name type="scientific">Rariglobus hedericola</name>
    <dbReference type="NCBI Taxonomy" id="2597822"/>
    <lineage>
        <taxon>Bacteria</taxon>
        <taxon>Pseudomonadati</taxon>
        <taxon>Verrucomicrobiota</taxon>
        <taxon>Opitutia</taxon>
        <taxon>Opitutales</taxon>
        <taxon>Opitutaceae</taxon>
        <taxon>Rariglobus</taxon>
    </lineage>
</organism>
<evidence type="ECO:0000256" key="5">
    <source>
        <dbReference type="ARBA" id="ARBA00022741"/>
    </source>
</evidence>
<dbReference type="SMART" id="SM00382">
    <property type="entry name" value="AAA"/>
    <property type="match status" value="1"/>
</dbReference>
<dbReference type="Proteomes" id="UP000315648">
    <property type="component" value="Unassembled WGS sequence"/>
</dbReference>
<dbReference type="GO" id="GO:0015421">
    <property type="term" value="F:ABC-type oligopeptide transporter activity"/>
    <property type="evidence" value="ECO:0007669"/>
    <property type="project" value="TreeGrafter"/>
</dbReference>
<dbReference type="PANTHER" id="PTHR43394">
    <property type="entry name" value="ATP-DEPENDENT PERMEASE MDL1, MITOCHONDRIAL"/>
    <property type="match status" value="1"/>
</dbReference>
<dbReference type="InterPro" id="IPR017871">
    <property type="entry name" value="ABC_transporter-like_CS"/>
</dbReference>
<evidence type="ECO:0000256" key="4">
    <source>
        <dbReference type="ARBA" id="ARBA00022692"/>
    </source>
</evidence>